<evidence type="ECO:0000256" key="5">
    <source>
        <dbReference type="ARBA" id="ARBA00023134"/>
    </source>
</evidence>
<keyword evidence="4 7" id="KW-0175">Coiled coil</keyword>
<dbReference type="GO" id="GO:0005525">
    <property type="term" value="F:GTP binding"/>
    <property type="evidence" value="ECO:0007669"/>
    <property type="project" value="UniProtKB-KW"/>
</dbReference>
<reference evidence="9" key="1">
    <citation type="submission" date="2024-07" db="EMBL/GenBank/DDBJ databases">
        <title>Identification and characteristics of an arsenic-resistant bacterial isolate, which belongs to a novel species.</title>
        <authorList>
            <person name="Juszczyk A."/>
            <person name="Kowalczyk A."/>
            <person name="Was K."/>
            <person name="Kosowicz W."/>
            <person name="Budzyn A."/>
            <person name="Latowski D."/>
        </authorList>
    </citation>
    <scope>NUCLEOTIDE SEQUENCE</scope>
    <source>
        <strain evidence="9">As8PL</strain>
    </source>
</reference>
<dbReference type="InterPro" id="IPR027094">
    <property type="entry name" value="Mitofusin_fam"/>
</dbReference>
<gene>
    <name evidence="9" type="ORF">AB3N04_12955</name>
</gene>
<dbReference type="InterPro" id="IPR027417">
    <property type="entry name" value="P-loop_NTPase"/>
</dbReference>
<dbReference type="PROSITE" id="PS51718">
    <property type="entry name" value="G_DYNAMIN_2"/>
    <property type="match status" value="1"/>
</dbReference>
<dbReference type="Pfam" id="PF00350">
    <property type="entry name" value="Dynamin_N"/>
    <property type="match status" value="1"/>
</dbReference>
<keyword evidence="5" id="KW-0342">GTP-binding</keyword>
<keyword evidence="3" id="KW-0378">Hydrolase</keyword>
<evidence type="ECO:0000256" key="1">
    <source>
        <dbReference type="ARBA" id="ARBA00004370"/>
    </source>
</evidence>
<comment type="subcellular location">
    <subcellularLocation>
        <location evidence="1">Membrane</location>
    </subcellularLocation>
</comment>
<dbReference type="GO" id="GO:0008053">
    <property type="term" value="P:mitochondrial fusion"/>
    <property type="evidence" value="ECO:0007669"/>
    <property type="project" value="TreeGrafter"/>
</dbReference>
<dbReference type="InterPro" id="IPR030381">
    <property type="entry name" value="G_DYNAMIN_dom"/>
</dbReference>
<feature type="domain" description="Dynamin-type G" evidence="8">
    <location>
        <begin position="46"/>
        <end position="314"/>
    </location>
</feature>
<dbReference type="AlphaFoldDB" id="A0AB39BQB4"/>
<protein>
    <submittedName>
        <fullName evidence="9">Dynamin family protein</fullName>
    </submittedName>
</protein>
<evidence type="ECO:0000313" key="9">
    <source>
        <dbReference type="EMBL" id="XDI35619.1"/>
    </source>
</evidence>
<proteinExistence type="predicted"/>
<dbReference type="EMBL" id="CP162551">
    <property type="protein sequence ID" value="XDI35619.1"/>
    <property type="molecule type" value="Genomic_DNA"/>
</dbReference>
<dbReference type="PANTHER" id="PTHR10465">
    <property type="entry name" value="TRANSMEMBRANE GTPASE FZO1"/>
    <property type="match status" value="1"/>
</dbReference>
<keyword evidence="6" id="KW-0472">Membrane</keyword>
<dbReference type="InterPro" id="IPR045063">
    <property type="entry name" value="Dynamin_N"/>
</dbReference>
<dbReference type="RefSeq" id="WP_368503162.1">
    <property type="nucleotide sequence ID" value="NZ_CP162551.1"/>
</dbReference>
<evidence type="ECO:0000256" key="3">
    <source>
        <dbReference type="ARBA" id="ARBA00022801"/>
    </source>
</evidence>
<name>A0AB39BQB4_9BACI</name>
<evidence type="ECO:0000256" key="4">
    <source>
        <dbReference type="ARBA" id="ARBA00023054"/>
    </source>
</evidence>
<dbReference type="PANTHER" id="PTHR10465:SF0">
    <property type="entry name" value="SARCALUMENIN"/>
    <property type="match status" value="1"/>
</dbReference>
<feature type="coiled-coil region" evidence="7">
    <location>
        <begin position="553"/>
        <end position="641"/>
    </location>
</feature>
<evidence type="ECO:0000256" key="7">
    <source>
        <dbReference type="SAM" id="Coils"/>
    </source>
</evidence>
<dbReference type="Gene3D" id="3.40.50.300">
    <property type="entry name" value="P-loop containing nucleotide triphosphate hydrolases"/>
    <property type="match status" value="1"/>
</dbReference>
<dbReference type="GO" id="GO:0003924">
    <property type="term" value="F:GTPase activity"/>
    <property type="evidence" value="ECO:0007669"/>
    <property type="project" value="InterPro"/>
</dbReference>
<evidence type="ECO:0000256" key="6">
    <source>
        <dbReference type="ARBA" id="ARBA00023136"/>
    </source>
</evidence>
<sequence>MSFTLDVFQDTKRLVELHLEDLRMVLNEMEAVTEEKKVTEIKRSLMEDQFKVVVVGEFSRGKSTFINALLGKRVLPSFVRPTTAVLNHIIYKKEPTFTLFFQGSMKGKAVTDEQFNKLIAPKEPIEGDQESEEAYRSQVELLSKLSHIEIGFPLSLCENGVHLIDTPGTNDLDPVREQITNEMIPTSDAAILVLAATKILSESELSLLRDRILANDINKVFIVINFKDLLKSEDDIKKVMDYAKGQLKYILPDTKLYLVAAKEALAARRIEAGEKLTVRGREKKPWRMEDTGFLEFEQALADFLQYERGAIKVGKPVQQSIKVIDYILNDKLAFERQSLHRKVEDIQTEVKEFYPKVNEVKKKGKDTLGKIDFGLSKEVLELEAWYKEQLQLITKTALETFDEHTYLNEEEINRKIEDVIAPLERQLHQEKKEKFNETIKAIMKESSESFQKEWHALNNNIKQLVTVEPDQVSEKLPVITSGNNEAPSIFDEIYDELDDAWSNSQSVLGKVAVGAGYAITLFANGVTALFKSFLAPSEHPLVKMRRQLHTQFNQKEKKNLEQFQKQWKALSKATLKQSQLILDEQVKNVKMQLKQIEEHAQLEEGEVQQKLEVIHRREKRLLSIKKQLQTANKTLQKKLEEIEV</sequence>
<dbReference type="GO" id="GO:0016020">
    <property type="term" value="C:membrane"/>
    <property type="evidence" value="ECO:0007669"/>
    <property type="project" value="UniProtKB-SubCell"/>
</dbReference>
<evidence type="ECO:0000256" key="2">
    <source>
        <dbReference type="ARBA" id="ARBA00022741"/>
    </source>
</evidence>
<dbReference type="CDD" id="cd09912">
    <property type="entry name" value="DLP_2"/>
    <property type="match status" value="1"/>
</dbReference>
<evidence type="ECO:0000259" key="8">
    <source>
        <dbReference type="PROSITE" id="PS51718"/>
    </source>
</evidence>
<accession>A0AB39BQB4</accession>
<dbReference type="SUPFAM" id="SSF52540">
    <property type="entry name" value="P-loop containing nucleoside triphosphate hydrolases"/>
    <property type="match status" value="1"/>
</dbReference>
<organism evidence="9">
    <name type="scientific">Alkalihalophilus sp. As8PL</name>
    <dbReference type="NCBI Taxonomy" id="3237103"/>
    <lineage>
        <taxon>Bacteria</taxon>
        <taxon>Bacillati</taxon>
        <taxon>Bacillota</taxon>
        <taxon>Bacilli</taxon>
        <taxon>Bacillales</taxon>
        <taxon>Bacillaceae</taxon>
        <taxon>Alkalihalophilus</taxon>
    </lineage>
</organism>
<keyword evidence="2" id="KW-0547">Nucleotide-binding</keyword>